<evidence type="ECO:0000313" key="5">
    <source>
        <dbReference type="EMBL" id="RXM36783.1"/>
    </source>
</evidence>
<dbReference type="SUPFAM" id="SSF50242">
    <property type="entry name" value="TIMP-like"/>
    <property type="match status" value="1"/>
</dbReference>
<dbReference type="EMBL" id="SCEB01214182">
    <property type="protein sequence ID" value="RXM36783.1"/>
    <property type="molecule type" value="Genomic_DNA"/>
</dbReference>
<feature type="region of interest" description="Disordered" evidence="2">
    <location>
        <begin position="69"/>
        <end position="191"/>
    </location>
</feature>
<reference evidence="5 6" key="1">
    <citation type="submission" date="2019-01" db="EMBL/GenBank/DDBJ databases">
        <title>Draft Genome and Complete Hox-Cluster Characterization of the Sterlet Sturgeon (Acipenser ruthenus).</title>
        <authorList>
            <person name="Wei Q."/>
        </authorList>
    </citation>
    <scope>NUCLEOTIDE SEQUENCE [LARGE SCALE GENOMIC DNA]</scope>
    <source>
        <strain evidence="5">WHYD16114868_AA</strain>
        <tissue evidence="5">Blood</tissue>
    </source>
</reference>
<dbReference type="AlphaFoldDB" id="A0A444UNN9"/>
<proteinExistence type="predicted"/>
<feature type="chain" id="PRO_5019588517" evidence="3">
    <location>
        <begin position="19"/>
        <end position="360"/>
    </location>
</feature>
<feature type="compositionally biased region" description="Polar residues" evidence="2">
    <location>
        <begin position="171"/>
        <end position="191"/>
    </location>
</feature>
<evidence type="ECO:0000313" key="6">
    <source>
        <dbReference type="Proteomes" id="UP000289886"/>
    </source>
</evidence>
<comment type="caution">
    <text evidence="5">The sequence shown here is derived from an EMBL/GenBank/DDBJ whole genome shotgun (WGS) entry which is preliminary data.</text>
</comment>
<dbReference type="PANTHER" id="PTHR35967:SF1">
    <property type="entry name" value="UPF0450 PROTEIN C17ORF58"/>
    <property type="match status" value="1"/>
</dbReference>
<evidence type="ECO:0000256" key="2">
    <source>
        <dbReference type="SAM" id="MobiDB-lite"/>
    </source>
</evidence>
<feature type="compositionally biased region" description="Basic and acidic residues" evidence="2">
    <location>
        <begin position="153"/>
        <end position="167"/>
    </location>
</feature>
<gene>
    <name evidence="5" type="ORF">EOD39_3356</name>
</gene>
<name>A0A444UNN9_ACIRT</name>
<evidence type="ECO:0000256" key="1">
    <source>
        <dbReference type="ARBA" id="ARBA00023157"/>
    </source>
</evidence>
<feature type="compositionally biased region" description="Basic and acidic residues" evidence="2">
    <location>
        <begin position="104"/>
        <end position="118"/>
    </location>
</feature>
<feature type="domain" description="NTR" evidence="4">
    <location>
        <begin position="215"/>
        <end position="359"/>
    </location>
</feature>
<dbReference type="Proteomes" id="UP000289886">
    <property type="component" value="Unassembled WGS sequence"/>
</dbReference>
<protein>
    <submittedName>
        <fullName evidence="5">UPF0450 protein C17orf58-like</fullName>
    </submittedName>
</protein>
<dbReference type="InterPro" id="IPR008993">
    <property type="entry name" value="TIMP-like_OB-fold"/>
</dbReference>
<feature type="signal peptide" evidence="3">
    <location>
        <begin position="1"/>
        <end position="18"/>
    </location>
</feature>
<sequence>MNAAVCALLSLAIQCIEAEGPSNELFSYMAMPYSKETPPGIHGLSDESQNRTKMHVKDIVPMMGDPKYTLQQNPLPGHGWYKHGEITQGSQPDKIKKATKSHKFPAEHNSEKSRHEGRTQAPDIGTASAQHKAAGSSPAQAEQDPRFQPYNTRLRDNRRMDPEENRPGRSSLYQPGNGSRNSTKHALTSNRRSPSLLYHFNTLKEESEYTREAFCLSECRKEQDEREYFCSSEFAVNGIVHDIEVLKKGVGLVTLLISSDGFYKMSRLHVAPDGFFFKVRVFVLDTYKCAKPCPDFKLGSRYIVMAQIYHRRRHLSSELLALLAPRLRPGDGLVRSNSYVKRFNRKRDQRVQEVAYSKCK</sequence>
<dbReference type="PANTHER" id="PTHR35967">
    <property type="entry name" value="UPF0450 PROTEIN C17ORF58"/>
    <property type="match status" value="1"/>
</dbReference>
<evidence type="ECO:0000259" key="4">
    <source>
        <dbReference type="PROSITE" id="PS50189"/>
    </source>
</evidence>
<dbReference type="InterPro" id="IPR001134">
    <property type="entry name" value="Netrin_domain"/>
</dbReference>
<accession>A0A444UNN9</accession>
<dbReference type="Gene3D" id="2.40.50.120">
    <property type="match status" value="1"/>
</dbReference>
<keyword evidence="1" id="KW-1015">Disulfide bond</keyword>
<organism evidence="5 6">
    <name type="scientific">Acipenser ruthenus</name>
    <name type="common">Sterlet sturgeon</name>
    <dbReference type="NCBI Taxonomy" id="7906"/>
    <lineage>
        <taxon>Eukaryota</taxon>
        <taxon>Metazoa</taxon>
        <taxon>Chordata</taxon>
        <taxon>Craniata</taxon>
        <taxon>Vertebrata</taxon>
        <taxon>Euteleostomi</taxon>
        <taxon>Actinopterygii</taxon>
        <taxon>Chondrostei</taxon>
        <taxon>Acipenseriformes</taxon>
        <taxon>Acipenseridae</taxon>
        <taxon>Acipenser</taxon>
    </lineage>
</organism>
<dbReference type="PROSITE" id="PS50189">
    <property type="entry name" value="NTR"/>
    <property type="match status" value="1"/>
</dbReference>
<keyword evidence="6" id="KW-1185">Reference proteome</keyword>
<evidence type="ECO:0000256" key="3">
    <source>
        <dbReference type="SAM" id="SignalP"/>
    </source>
</evidence>
<keyword evidence="3" id="KW-0732">Signal</keyword>